<reference evidence="2 3" key="1">
    <citation type="submission" date="2013-07" db="EMBL/GenBank/DDBJ databases">
        <title>Genome of Archaeoglobus fulgidus.</title>
        <authorList>
            <person name="Fiebig A."/>
            <person name="Birkeland N.-K."/>
        </authorList>
    </citation>
    <scope>NUCLEOTIDE SEQUENCE [LARGE SCALE GENOMIC DNA]</scope>
    <source>
        <strain evidence="2 3">DSM 8774</strain>
    </source>
</reference>
<dbReference type="InterPro" id="IPR029060">
    <property type="entry name" value="PIN-like_dom_sf"/>
</dbReference>
<evidence type="ECO:0000313" key="2">
    <source>
        <dbReference type="EMBL" id="AIG98264.1"/>
    </source>
</evidence>
<dbReference type="InterPro" id="IPR002716">
    <property type="entry name" value="PIN_dom"/>
</dbReference>
<feature type="domain" description="PIN" evidence="1">
    <location>
        <begin position="1"/>
        <end position="116"/>
    </location>
</feature>
<evidence type="ECO:0000259" key="1">
    <source>
        <dbReference type="Pfam" id="PF01850"/>
    </source>
</evidence>
<accession>A0A075WGP4</accession>
<dbReference type="AlphaFoldDB" id="A0A075WGP4"/>
<dbReference type="SUPFAM" id="SSF88723">
    <property type="entry name" value="PIN domain-like"/>
    <property type="match status" value="1"/>
</dbReference>
<proteinExistence type="predicted"/>
<dbReference type="HOGENOM" id="CLU_149092_0_0_2"/>
<dbReference type="EMBL" id="CP006577">
    <property type="protein sequence ID" value="AIG98264.1"/>
    <property type="molecule type" value="Genomic_DNA"/>
</dbReference>
<organism evidence="2 3">
    <name type="scientific">Archaeoglobus fulgidus DSM 8774</name>
    <dbReference type="NCBI Taxonomy" id="1344584"/>
    <lineage>
        <taxon>Archaea</taxon>
        <taxon>Methanobacteriati</taxon>
        <taxon>Methanobacteriota</taxon>
        <taxon>Archaeoglobi</taxon>
        <taxon>Archaeoglobales</taxon>
        <taxon>Archaeoglobaceae</taxon>
        <taxon>Archaeoglobus</taxon>
    </lineage>
</organism>
<dbReference type="KEGG" id="afg:AFULGI_00014970"/>
<name>A0A075WGP4_ARCFL</name>
<gene>
    <name evidence="2" type="ORF">AFULGI_00014970</name>
</gene>
<evidence type="ECO:0000313" key="3">
    <source>
        <dbReference type="Proteomes" id="UP000028501"/>
    </source>
</evidence>
<dbReference type="Pfam" id="PF01850">
    <property type="entry name" value="PIN"/>
    <property type="match status" value="1"/>
</dbReference>
<protein>
    <submittedName>
        <fullName evidence="2">Putative nucleic acid-binding protein</fullName>
    </submittedName>
</protein>
<dbReference type="Proteomes" id="UP000028501">
    <property type="component" value="Chromosome"/>
</dbReference>
<dbReference type="Gene3D" id="3.40.50.1010">
    <property type="entry name" value="5'-nuclease"/>
    <property type="match status" value="1"/>
</dbReference>
<sequence length="145" mass="16597">MIDTGVFVDYIDRKSPLHEVARTVIDSVGQLEVLLPYVTIAEICYVTARVLREAGIEEWLEKSVEFVEWLQRHPAVEVVCSTELDVEAAKVKLRYGLALADCYVLALSKLKNCKAVFRKREKEMPDKVEKDFDVIFLEDYVGGDR</sequence>